<sequence length="459" mass="49774">MSASPAEVVRRLRDGFGSGRTKPLAWRREQLRALRALLTERETELATALQADLGKGPVESHASELGFVVNEVDHALRHLERWTRPERAWVPRSLVPARARTVWEPLGVVLVISPWNYPVMLALAPVVGALAAGNCVVLKPSELAPATSAALARLLPRYLDDAAFTVVEGGVEETTALLEQRFDHIFYTGNGHVGRIIMRAAAEHVTPVTLELGGKSPAIVESGVDLAATARRLAWGKFFNAGQSCTAPDYVLAVGDGTADELERHLADAIRAMYGDDPSRSPDYGRIVNERHFDRLTALLEGGRVVAGGEHDRAKRYIAPTVLGDVEPDAPVMAEEIFGPILPVLRVPDLDAALAFINERDKPLALYAFTADPATKRRVLAETSSGAVGFGLPNAHLTVPELPFGGVGESGMGAYHGRRSFETFSHAKAVLDKPLSPDTMRVVYPPFTALKERLIRTFT</sequence>
<keyword evidence="2 4" id="KW-0560">Oxidoreductase</keyword>
<dbReference type="OrthoDB" id="3802174at2"/>
<dbReference type="Gene3D" id="3.40.309.10">
    <property type="entry name" value="Aldehyde Dehydrogenase, Chain A, domain 2"/>
    <property type="match status" value="1"/>
</dbReference>
<dbReference type="CDD" id="cd07087">
    <property type="entry name" value="ALDH_F3-13-14_CALDH-like"/>
    <property type="match status" value="1"/>
</dbReference>
<dbReference type="InterPro" id="IPR029510">
    <property type="entry name" value="Ald_DH_CS_GLU"/>
</dbReference>
<dbReference type="FunFam" id="3.40.605.10:FF:000004">
    <property type="entry name" value="Aldehyde dehydrogenase"/>
    <property type="match status" value="1"/>
</dbReference>
<comment type="caution">
    <text evidence="9">The sequence shown here is derived from an EMBL/GenBank/DDBJ whole genome shotgun (WGS) entry which is preliminary data.</text>
</comment>
<feature type="active site" evidence="5">
    <location>
        <position position="245"/>
    </location>
</feature>
<evidence type="ECO:0000256" key="6">
    <source>
        <dbReference type="PROSITE-ProRule" id="PRU10007"/>
    </source>
</evidence>
<dbReference type="InterPro" id="IPR016162">
    <property type="entry name" value="Ald_DH_N"/>
</dbReference>
<feature type="active site" evidence="5 6">
    <location>
        <position position="211"/>
    </location>
</feature>
<evidence type="ECO:0000259" key="8">
    <source>
        <dbReference type="Pfam" id="PF00171"/>
    </source>
</evidence>
<dbReference type="PANTHER" id="PTHR43570:SF16">
    <property type="entry name" value="ALDEHYDE DEHYDROGENASE TYPE III, ISOFORM Q"/>
    <property type="match status" value="1"/>
</dbReference>
<organism evidence="9 10">
    <name type="scientific">Actinomadura logoneensis</name>
    <dbReference type="NCBI Taxonomy" id="2293572"/>
    <lineage>
        <taxon>Bacteria</taxon>
        <taxon>Bacillati</taxon>
        <taxon>Actinomycetota</taxon>
        <taxon>Actinomycetes</taxon>
        <taxon>Streptosporangiales</taxon>
        <taxon>Thermomonosporaceae</taxon>
        <taxon>Actinomadura</taxon>
    </lineage>
</organism>
<comment type="similarity">
    <text evidence="1 4 7">Belongs to the aldehyde dehydrogenase family.</text>
</comment>
<evidence type="ECO:0000313" key="9">
    <source>
        <dbReference type="EMBL" id="RFU36508.1"/>
    </source>
</evidence>
<evidence type="ECO:0000256" key="1">
    <source>
        <dbReference type="ARBA" id="ARBA00009986"/>
    </source>
</evidence>
<dbReference type="Pfam" id="PF00171">
    <property type="entry name" value="Aldedh"/>
    <property type="match status" value="1"/>
</dbReference>
<dbReference type="GO" id="GO:0004029">
    <property type="term" value="F:aldehyde dehydrogenase (NAD+) activity"/>
    <property type="evidence" value="ECO:0007669"/>
    <property type="project" value="TreeGrafter"/>
</dbReference>
<dbReference type="InterPro" id="IPR012394">
    <property type="entry name" value="Aldehyde_DH_NAD(P)"/>
</dbReference>
<evidence type="ECO:0000256" key="4">
    <source>
        <dbReference type="PIRNR" id="PIRNR036492"/>
    </source>
</evidence>
<dbReference type="Proteomes" id="UP000261811">
    <property type="component" value="Unassembled WGS sequence"/>
</dbReference>
<dbReference type="InterPro" id="IPR016160">
    <property type="entry name" value="Ald_DH_CS_CYS"/>
</dbReference>
<dbReference type="EMBL" id="QURH01001048">
    <property type="protein sequence ID" value="RFU36508.1"/>
    <property type="molecule type" value="Genomic_DNA"/>
</dbReference>
<gene>
    <name evidence="9" type="ORF">DZF91_37860</name>
</gene>
<dbReference type="PROSITE" id="PS00070">
    <property type="entry name" value="ALDEHYDE_DEHYDR_CYS"/>
    <property type="match status" value="1"/>
</dbReference>
<dbReference type="AlphaFoldDB" id="A0A372JAU7"/>
<keyword evidence="10" id="KW-1185">Reference proteome</keyword>
<evidence type="ECO:0000313" key="10">
    <source>
        <dbReference type="Proteomes" id="UP000261811"/>
    </source>
</evidence>
<feature type="domain" description="Aldehyde dehydrogenase" evidence="8">
    <location>
        <begin position="12"/>
        <end position="430"/>
    </location>
</feature>
<accession>A0A372JAU7</accession>
<keyword evidence="3" id="KW-0520">NAD</keyword>
<dbReference type="RefSeq" id="WP_117361846.1">
    <property type="nucleotide sequence ID" value="NZ_QURH01001048.1"/>
</dbReference>
<dbReference type="FunFam" id="3.40.309.10:FF:000003">
    <property type="entry name" value="Aldehyde dehydrogenase"/>
    <property type="match status" value="1"/>
</dbReference>
<dbReference type="Gene3D" id="3.40.605.10">
    <property type="entry name" value="Aldehyde Dehydrogenase, Chain A, domain 1"/>
    <property type="match status" value="1"/>
</dbReference>
<dbReference type="GO" id="GO:0006081">
    <property type="term" value="P:aldehyde metabolic process"/>
    <property type="evidence" value="ECO:0007669"/>
    <property type="project" value="InterPro"/>
</dbReference>
<dbReference type="InterPro" id="IPR016163">
    <property type="entry name" value="Ald_DH_C"/>
</dbReference>
<proteinExistence type="inferred from homology"/>
<evidence type="ECO:0000256" key="5">
    <source>
        <dbReference type="PIRSR" id="PIRSR036492-1"/>
    </source>
</evidence>
<dbReference type="PIRSF" id="PIRSF036492">
    <property type="entry name" value="ALDH"/>
    <property type="match status" value="1"/>
</dbReference>
<dbReference type="PANTHER" id="PTHR43570">
    <property type="entry name" value="ALDEHYDE DEHYDROGENASE"/>
    <property type="match status" value="1"/>
</dbReference>
<dbReference type="SUPFAM" id="SSF53720">
    <property type="entry name" value="ALDH-like"/>
    <property type="match status" value="1"/>
</dbReference>
<dbReference type="GO" id="GO:0005737">
    <property type="term" value="C:cytoplasm"/>
    <property type="evidence" value="ECO:0007669"/>
    <property type="project" value="TreeGrafter"/>
</dbReference>
<evidence type="ECO:0000256" key="3">
    <source>
        <dbReference type="ARBA" id="ARBA00023027"/>
    </source>
</evidence>
<dbReference type="InterPro" id="IPR016161">
    <property type="entry name" value="Ald_DH/histidinol_DH"/>
</dbReference>
<protein>
    <recommendedName>
        <fullName evidence="4">Aldehyde dehydrogenase</fullName>
    </recommendedName>
</protein>
<dbReference type="InterPro" id="IPR015590">
    <property type="entry name" value="Aldehyde_DH_dom"/>
</dbReference>
<evidence type="ECO:0000256" key="2">
    <source>
        <dbReference type="ARBA" id="ARBA00023002"/>
    </source>
</evidence>
<dbReference type="PROSITE" id="PS00687">
    <property type="entry name" value="ALDEHYDE_DEHYDR_GLU"/>
    <property type="match status" value="1"/>
</dbReference>
<evidence type="ECO:0000256" key="7">
    <source>
        <dbReference type="RuleBase" id="RU003345"/>
    </source>
</evidence>
<name>A0A372JAU7_9ACTN</name>
<reference evidence="9 10" key="1">
    <citation type="submission" date="2018-08" db="EMBL/GenBank/DDBJ databases">
        <title>Actinomadura jelena sp. nov., a novel Actinomycete isolated from soil in Chad.</title>
        <authorList>
            <person name="Shi L."/>
        </authorList>
    </citation>
    <scope>NUCLEOTIDE SEQUENCE [LARGE SCALE GENOMIC DNA]</scope>
    <source>
        <strain evidence="9 10">NEAU-G17</strain>
    </source>
</reference>